<dbReference type="EC" id="4.1.1.31" evidence="1"/>
<dbReference type="InterPro" id="IPR015813">
    <property type="entry name" value="Pyrv/PenolPyrv_kinase-like_dom"/>
</dbReference>
<dbReference type="InterPro" id="IPR021135">
    <property type="entry name" value="PEP_COase"/>
</dbReference>
<evidence type="ECO:0000313" key="1">
    <source>
        <dbReference type="EMBL" id="EQD67371.1"/>
    </source>
</evidence>
<dbReference type="GO" id="GO:0008964">
    <property type="term" value="F:phosphoenolpyruvate carboxylase activity"/>
    <property type="evidence" value="ECO:0007669"/>
    <property type="project" value="UniProtKB-EC"/>
</dbReference>
<dbReference type="SUPFAM" id="SSF51621">
    <property type="entry name" value="Phosphoenolpyruvate/pyruvate domain"/>
    <property type="match status" value="1"/>
</dbReference>
<sequence>VESMLARADLDIAAAYHTLVPAELLRFAELIRAEYLLTREQVLKLKGAAELLDDEPTLQRSIRLRNPYIDPMNLMQVDLLGRWRAGERAERELFEALLVSIAGIAQGLQSTG</sequence>
<proteinExistence type="predicted"/>
<dbReference type="GO" id="GO:0015977">
    <property type="term" value="P:carbon fixation"/>
    <property type="evidence" value="ECO:0007669"/>
    <property type="project" value="InterPro"/>
</dbReference>
<dbReference type="PANTHER" id="PTHR30523">
    <property type="entry name" value="PHOSPHOENOLPYRUVATE CARBOXYLASE"/>
    <property type="match status" value="1"/>
</dbReference>
<comment type="caution">
    <text evidence="1">The sequence shown here is derived from an EMBL/GenBank/DDBJ whole genome shotgun (WGS) entry which is preliminary data.</text>
</comment>
<accession>T1B3C7</accession>
<feature type="non-terminal residue" evidence="1">
    <location>
        <position position="1"/>
    </location>
</feature>
<protein>
    <submittedName>
        <fullName evidence="1">Phosphoenolpyruvate carboxylase</fullName>
        <ecNumber evidence="1">4.1.1.31</ecNumber>
    </submittedName>
</protein>
<dbReference type="GO" id="GO:0005829">
    <property type="term" value="C:cytosol"/>
    <property type="evidence" value="ECO:0007669"/>
    <property type="project" value="TreeGrafter"/>
</dbReference>
<keyword evidence="1" id="KW-0670">Pyruvate</keyword>
<dbReference type="EMBL" id="AUZX01005557">
    <property type="protein sequence ID" value="EQD67371.1"/>
    <property type="molecule type" value="Genomic_DNA"/>
</dbReference>
<reference evidence="1" key="1">
    <citation type="submission" date="2013-08" db="EMBL/GenBank/DDBJ databases">
        <authorList>
            <person name="Mendez C."/>
            <person name="Richter M."/>
            <person name="Ferrer M."/>
            <person name="Sanchez J."/>
        </authorList>
    </citation>
    <scope>NUCLEOTIDE SEQUENCE</scope>
</reference>
<gene>
    <name evidence="1" type="ORF">B1A_07735</name>
</gene>
<dbReference type="AlphaFoldDB" id="T1B3C7"/>
<keyword evidence="1" id="KW-0456">Lyase</keyword>
<reference evidence="1" key="2">
    <citation type="journal article" date="2014" name="ISME J.">
        <title>Microbial stratification in low pH oxic and suboxic macroscopic growths along an acid mine drainage.</title>
        <authorList>
            <person name="Mendez-Garcia C."/>
            <person name="Mesa V."/>
            <person name="Sprenger R.R."/>
            <person name="Richter M."/>
            <person name="Diez M.S."/>
            <person name="Solano J."/>
            <person name="Bargiela R."/>
            <person name="Golyshina O.V."/>
            <person name="Manteca A."/>
            <person name="Ramos J.L."/>
            <person name="Gallego J.R."/>
            <person name="Llorente I."/>
            <person name="Martins Dos Santos V.A."/>
            <person name="Jensen O.N."/>
            <person name="Pelaez A.I."/>
            <person name="Sanchez J."/>
            <person name="Ferrer M."/>
        </authorList>
    </citation>
    <scope>NUCLEOTIDE SEQUENCE</scope>
</reference>
<dbReference type="Pfam" id="PF00311">
    <property type="entry name" value="PEPcase"/>
    <property type="match status" value="1"/>
</dbReference>
<dbReference type="GO" id="GO:0006099">
    <property type="term" value="P:tricarboxylic acid cycle"/>
    <property type="evidence" value="ECO:0007669"/>
    <property type="project" value="InterPro"/>
</dbReference>
<dbReference type="PANTHER" id="PTHR30523:SF6">
    <property type="entry name" value="PHOSPHOENOLPYRUVATE CARBOXYLASE"/>
    <property type="match status" value="1"/>
</dbReference>
<name>T1B3C7_9ZZZZ</name>
<organism evidence="1">
    <name type="scientific">mine drainage metagenome</name>
    <dbReference type="NCBI Taxonomy" id="410659"/>
    <lineage>
        <taxon>unclassified sequences</taxon>
        <taxon>metagenomes</taxon>
        <taxon>ecological metagenomes</taxon>
    </lineage>
</organism>